<protein>
    <submittedName>
        <fullName evidence="1">Uncharacterized protein</fullName>
    </submittedName>
</protein>
<evidence type="ECO:0000313" key="1">
    <source>
        <dbReference type="EMBL" id="SAM63619.1"/>
    </source>
</evidence>
<dbReference type="AlphaFoldDB" id="A0A1C3H4E2"/>
<name>A0A1C3H4E2_9GAMM</name>
<dbReference type="EMBL" id="FKLO01000043">
    <property type="protein sequence ID" value="SAM63619.1"/>
    <property type="molecule type" value="Genomic_DNA"/>
</dbReference>
<reference evidence="2" key="1">
    <citation type="submission" date="2016-04" db="EMBL/GenBank/DDBJ databases">
        <authorList>
            <person name="Tagini F."/>
        </authorList>
    </citation>
    <scope>NUCLEOTIDE SEQUENCE [LARGE SCALE GENOMIC DNA]</scope>
    <source>
        <strain evidence="2">CHUV0807</strain>
    </source>
</reference>
<dbReference type="Proteomes" id="UP000190837">
    <property type="component" value="Unassembled WGS sequence"/>
</dbReference>
<accession>A0A1C3H4E2</accession>
<organism evidence="1 2">
    <name type="scientific">Cardiobacterium hominis</name>
    <dbReference type="NCBI Taxonomy" id="2718"/>
    <lineage>
        <taxon>Bacteria</taxon>
        <taxon>Pseudomonadati</taxon>
        <taxon>Pseudomonadota</taxon>
        <taxon>Gammaproteobacteria</taxon>
        <taxon>Cardiobacteriales</taxon>
        <taxon>Cardiobacteriaceae</taxon>
        <taxon>Cardiobacterium</taxon>
    </lineage>
</organism>
<dbReference type="RefSeq" id="WP_079540357.1">
    <property type="nucleotide sequence ID" value="NZ_CP171111.1"/>
</dbReference>
<gene>
    <name evidence="1" type="ORF">CHUV0807_1138</name>
</gene>
<evidence type="ECO:0000313" key="2">
    <source>
        <dbReference type="Proteomes" id="UP000190837"/>
    </source>
</evidence>
<sequence length="84" mass="9101">MITRKYDRDIETLREHFPNADGFTASYGSGHACATILHGWHTTLILITAGRYNLTAGGESDGYTCAEFATLTDLLTYLDGGKAA</sequence>
<proteinExistence type="predicted"/>